<feature type="region of interest" description="Disordered" evidence="1">
    <location>
        <begin position="774"/>
        <end position="819"/>
    </location>
</feature>
<feature type="region of interest" description="Disordered" evidence="1">
    <location>
        <begin position="708"/>
        <end position="751"/>
    </location>
</feature>
<feature type="compositionally biased region" description="Basic and acidic residues" evidence="1">
    <location>
        <begin position="425"/>
        <end position="439"/>
    </location>
</feature>
<feature type="region of interest" description="Disordered" evidence="1">
    <location>
        <begin position="932"/>
        <end position="1040"/>
    </location>
</feature>
<feature type="compositionally biased region" description="Low complexity" evidence="1">
    <location>
        <begin position="932"/>
        <end position="941"/>
    </location>
</feature>
<sequence length="1040" mass="113237">MAQKYKKEELLALRHSVSESTVSIDKFGDEDAIKEHVLRPSGSTSFPASKSENLQQPVALQAFSATTLANKKPSPSPSIKRGKAERLLKEHGSPPGVRVTAGGRIVPSELSQLPYPRFANGMMNMNRAMGFMGGRGYPQNNLNTPVDLSKLLPNGFIGYNALGQACQVVDGTALILQIDPTTGAPRPLIMPPNMPPAHPLLASSLPQSQPPAPQINSFTAASDPLAPLQGLLPSMDLANQYDMLQKEYERRNQEIVTHDRLMIINEHLITEDMKAHFVQQRMRMVTDLDKVRKRRDEVKATLSAVQGNSPNGSVSPTLPTPQALSSSQITPLTAFNVNQVPQARFNTMPGQLTGFGTAPNTNLPALNTAVNSFNAANSFLQSNASVNTYAQSNMTAQGMSLPQTDGNGDNLRTPALSDNAAVKKSPHEQRRANRSHAIEIKPPPPETSDKEKESRITSSAFNPCSPNFEPGKPISPMNEFFKPPSPSPIDSPRPADATIQEKLAWCFDGEQSRHSASREQHSDASFSTADFFPQNPQEHSFKMHMFPQAQRFGEAQTSAFSGVSHEITPKRDWAQKSSSGDGNTLSLQNQAKNTPQLSPRNLRTSSWSQELNSQNVLRREHSQTILHTPRVEDSAANIPLPPTMPRAHMDNFLSRVDRPIEPAGLNAQKMKSFMYYKGYDHAHSGKPPVKFNEPEYIEGYCDALKAGATNPSPQMAQTVSPRDQDPTTTPFSASTQHFSPPPPSPADSINNVSFHSQIGLLRHQILANADLSPVGMSSRQSLSPAHANLQENRSGTGSYSNLARMASVSPGGSSNDFGALAREGQKLNTEFGYPLTRQDTRHSVRSNKSFHANTQAGRTPGSGGKPTEVLPGSVKAGREAARPKHTPLIRQYPGNTDTNTSHRTWGSQMHSQMDGAMDELAEMAASMDMNAANATAPASSPGKKSQMSPQKPGSPKTTGSGGSPSKTTSPKKSGSSPSKRLERVTGKIMKSKKPEGQTSGDERVMDKFTRRGHWKKRLQDIRSKENKEIQEYKSNNPEPE</sequence>
<feature type="compositionally biased region" description="Low complexity" evidence="1">
    <location>
        <begin position="951"/>
        <end position="978"/>
    </location>
</feature>
<name>A0A6G1H8E1_9PEZI</name>
<feature type="compositionally biased region" description="Polar residues" evidence="1">
    <location>
        <begin position="575"/>
        <end position="616"/>
    </location>
</feature>
<accession>A0A6G1H8E1</accession>
<keyword evidence="3" id="KW-1185">Reference proteome</keyword>
<evidence type="ECO:0000313" key="3">
    <source>
        <dbReference type="Proteomes" id="UP000800041"/>
    </source>
</evidence>
<feature type="compositionally biased region" description="Polar residues" evidence="1">
    <location>
        <begin position="397"/>
        <end position="407"/>
    </location>
</feature>
<feature type="compositionally biased region" description="Basic and acidic residues" evidence="1">
    <location>
        <begin position="1017"/>
        <end position="1031"/>
    </location>
</feature>
<feature type="compositionally biased region" description="Polar residues" evidence="1">
    <location>
        <begin position="775"/>
        <end position="801"/>
    </location>
</feature>
<feature type="compositionally biased region" description="Polar residues" evidence="1">
    <location>
        <begin position="709"/>
        <end position="738"/>
    </location>
</feature>
<reference evidence="2" key="1">
    <citation type="journal article" date="2020" name="Stud. Mycol.">
        <title>101 Dothideomycetes genomes: a test case for predicting lifestyles and emergence of pathogens.</title>
        <authorList>
            <person name="Haridas S."/>
            <person name="Albert R."/>
            <person name="Binder M."/>
            <person name="Bloem J."/>
            <person name="Labutti K."/>
            <person name="Salamov A."/>
            <person name="Andreopoulos B."/>
            <person name="Baker S."/>
            <person name="Barry K."/>
            <person name="Bills G."/>
            <person name="Bluhm B."/>
            <person name="Cannon C."/>
            <person name="Castanera R."/>
            <person name="Culley D."/>
            <person name="Daum C."/>
            <person name="Ezra D."/>
            <person name="Gonzalez J."/>
            <person name="Henrissat B."/>
            <person name="Kuo A."/>
            <person name="Liang C."/>
            <person name="Lipzen A."/>
            <person name="Lutzoni F."/>
            <person name="Magnuson J."/>
            <person name="Mondo S."/>
            <person name="Nolan M."/>
            <person name="Ohm R."/>
            <person name="Pangilinan J."/>
            <person name="Park H.-J."/>
            <person name="Ramirez L."/>
            <person name="Alfaro M."/>
            <person name="Sun H."/>
            <person name="Tritt A."/>
            <person name="Yoshinaga Y."/>
            <person name="Zwiers L.-H."/>
            <person name="Turgeon B."/>
            <person name="Goodwin S."/>
            <person name="Spatafora J."/>
            <person name="Crous P."/>
            <person name="Grigoriev I."/>
        </authorList>
    </citation>
    <scope>NUCLEOTIDE SEQUENCE</scope>
    <source>
        <strain evidence="2">CBS 113979</strain>
    </source>
</reference>
<gene>
    <name evidence="2" type="ORF">K402DRAFT_401949</name>
</gene>
<dbReference type="Proteomes" id="UP000800041">
    <property type="component" value="Unassembled WGS sequence"/>
</dbReference>
<feature type="region of interest" description="Disordered" evidence="1">
    <location>
        <begin position="570"/>
        <end position="643"/>
    </location>
</feature>
<dbReference type="AlphaFoldDB" id="A0A6G1H8E1"/>
<feature type="compositionally biased region" description="Basic and acidic residues" evidence="1">
    <location>
        <begin position="992"/>
        <end position="1009"/>
    </location>
</feature>
<feature type="compositionally biased region" description="Polar residues" evidence="1">
    <location>
        <begin position="846"/>
        <end position="857"/>
    </location>
</feature>
<evidence type="ECO:0000313" key="2">
    <source>
        <dbReference type="EMBL" id="KAF1989279.1"/>
    </source>
</evidence>
<feature type="region of interest" description="Disordered" evidence="1">
    <location>
        <begin position="305"/>
        <end position="324"/>
    </location>
</feature>
<feature type="region of interest" description="Disordered" evidence="1">
    <location>
        <begin position="836"/>
        <end position="909"/>
    </location>
</feature>
<feature type="compositionally biased region" description="Polar residues" evidence="1">
    <location>
        <begin position="893"/>
        <end position="909"/>
    </location>
</feature>
<evidence type="ECO:0000256" key="1">
    <source>
        <dbReference type="SAM" id="MobiDB-lite"/>
    </source>
</evidence>
<organism evidence="2 3">
    <name type="scientific">Aulographum hederae CBS 113979</name>
    <dbReference type="NCBI Taxonomy" id="1176131"/>
    <lineage>
        <taxon>Eukaryota</taxon>
        <taxon>Fungi</taxon>
        <taxon>Dikarya</taxon>
        <taxon>Ascomycota</taxon>
        <taxon>Pezizomycotina</taxon>
        <taxon>Dothideomycetes</taxon>
        <taxon>Pleosporomycetidae</taxon>
        <taxon>Aulographales</taxon>
        <taxon>Aulographaceae</taxon>
    </lineage>
</organism>
<feature type="compositionally biased region" description="Polar residues" evidence="1">
    <location>
        <begin position="456"/>
        <end position="465"/>
    </location>
</feature>
<protein>
    <submittedName>
        <fullName evidence="2">Uncharacterized protein</fullName>
    </submittedName>
</protein>
<dbReference type="EMBL" id="ML977145">
    <property type="protein sequence ID" value="KAF1989279.1"/>
    <property type="molecule type" value="Genomic_DNA"/>
</dbReference>
<proteinExistence type="predicted"/>
<dbReference type="OrthoDB" id="30417at2759"/>
<feature type="region of interest" description="Disordered" evidence="1">
    <location>
        <begin position="397"/>
        <end position="494"/>
    </location>
</feature>